<dbReference type="GO" id="GO:0016878">
    <property type="term" value="F:acid-thiol ligase activity"/>
    <property type="evidence" value="ECO:0007669"/>
    <property type="project" value="UniProtKB-ARBA"/>
</dbReference>
<dbReference type="Pfam" id="PF13193">
    <property type="entry name" value="AMP-binding_C"/>
    <property type="match status" value="1"/>
</dbReference>
<dbReference type="EMBL" id="PUIO01000021">
    <property type="protein sequence ID" value="PQP23441.1"/>
    <property type="molecule type" value="Genomic_DNA"/>
</dbReference>
<accession>A0A2S8J8Q4</accession>
<dbReference type="InterPro" id="IPR020845">
    <property type="entry name" value="AMP-binding_CS"/>
</dbReference>
<dbReference type="Gene3D" id="3.30.300.30">
    <property type="match status" value="1"/>
</dbReference>
<dbReference type="InterPro" id="IPR050237">
    <property type="entry name" value="ATP-dep_AMP-bd_enzyme"/>
</dbReference>
<dbReference type="PANTHER" id="PTHR43767">
    <property type="entry name" value="LONG-CHAIN-FATTY-ACID--COA LIGASE"/>
    <property type="match status" value="1"/>
</dbReference>
<gene>
    <name evidence="3" type="ORF">C5613_19070</name>
</gene>
<feature type="domain" description="AMP-binding enzyme C-terminal" evidence="2">
    <location>
        <begin position="436"/>
        <end position="511"/>
    </location>
</feature>
<reference evidence="4" key="1">
    <citation type="submission" date="2018-02" db="EMBL/GenBank/DDBJ databases">
        <title>Draft genome sequencing of Rhodococcus opacus KU647198.</title>
        <authorList>
            <person name="Zheng B.-X."/>
        </authorList>
    </citation>
    <scope>NUCLEOTIDE SEQUENCE [LARGE SCALE GENOMIC DNA]</scope>
    <source>
        <strain evidence="4">04-OD7</strain>
    </source>
</reference>
<protein>
    <submittedName>
        <fullName evidence="3">Long-chain fatty acid--CoA ligase</fullName>
    </submittedName>
</protein>
<organism evidence="3 4">
    <name type="scientific">Rhodococcus opacus</name>
    <name type="common">Nocardia opaca</name>
    <dbReference type="NCBI Taxonomy" id="37919"/>
    <lineage>
        <taxon>Bacteria</taxon>
        <taxon>Bacillati</taxon>
        <taxon>Actinomycetota</taxon>
        <taxon>Actinomycetes</taxon>
        <taxon>Mycobacteriales</taxon>
        <taxon>Nocardiaceae</taxon>
        <taxon>Rhodococcus</taxon>
    </lineage>
</organism>
<name>A0A2S8J8Q4_RHOOP</name>
<dbReference type="Proteomes" id="UP000239290">
    <property type="component" value="Unassembled WGS sequence"/>
</dbReference>
<dbReference type="PROSITE" id="PS00455">
    <property type="entry name" value="AMP_BINDING"/>
    <property type="match status" value="1"/>
</dbReference>
<proteinExistence type="predicted"/>
<dbReference type="SUPFAM" id="SSF56801">
    <property type="entry name" value="Acetyl-CoA synthetase-like"/>
    <property type="match status" value="1"/>
</dbReference>
<dbReference type="Pfam" id="PF00501">
    <property type="entry name" value="AMP-binding"/>
    <property type="match status" value="1"/>
</dbReference>
<dbReference type="InterPro" id="IPR025110">
    <property type="entry name" value="AMP-bd_C"/>
</dbReference>
<sequence length="526" mass="56158">MLHTDVIVPIPQLLAKHANERPDQVAFRDPNKAVTYAELESRTARLAGHLRDLGLTSGDRLLMYLDNCVEVAEGYLVAPRADIVTVCANPGGTRHEFDHILADSGATAVLTDMTHLPTVLELIDDGGTDLAHVKFVVVTGAPTDVGYSGKVTVVFYDDLVVATPSSSAPDSTSLDAWCWMLYTSGTTGRPKGVHLTQRSCLWVVGACWVPIAGLNSSDVVLSALPLFHSYALVLCVLGVAATGATEHLLPKFSPTQVLHALAEDGVTFLPGVPTMFRYLMDSATDTRLDAPALRLCVSAGALMAPALNEAFERFAAVPLLDGYGITETSTMVTMNSPTGGRVPGSCGLPLPGLTVRLIDPATGTDVAPGEEGELWVHGPNVMRGYHNLPEATAEVLTHGWYHTGDLAHRDENGFIRISGRIKELIIRGGENIYPAEIEDVLIACESVTDAAVVAAPHDALGEVPIAFVVAADENGIDEDELRSRCAATLSYFKVPAEFIAVPDIPRTGSGKIQRHRLHRPETAVNT</sequence>
<evidence type="ECO:0000313" key="3">
    <source>
        <dbReference type="EMBL" id="PQP23441.1"/>
    </source>
</evidence>
<feature type="domain" description="AMP-dependent synthetase/ligase" evidence="1">
    <location>
        <begin position="15"/>
        <end position="386"/>
    </location>
</feature>
<evidence type="ECO:0000313" key="4">
    <source>
        <dbReference type="Proteomes" id="UP000239290"/>
    </source>
</evidence>
<dbReference type="InterPro" id="IPR042099">
    <property type="entry name" value="ANL_N_sf"/>
</dbReference>
<dbReference type="PANTHER" id="PTHR43767:SF1">
    <property type="entry name" value="NONRIBOSOMAL PEPTIDE SYNTHASE PES1 (EUROFUNG)-RELATED"/>
    <property type="match status" value="1"/>
</dbReference>
<keyword evidence="3" id="KW-0436">Ligase</keyword>
<dbReference type="Gene3D" id="3.40.50.12780">
    <property type="entry name" value="N-terminal domain of ligase-like"/>
    <property type="match status" value="1"/>
</dbReference>
<dbReference type="InterPro" id="IPR045851">
    <property type="entry name" value="AMP-bd_C_sf"/>
</dbReference>
<evidence type="ECO:0000259" key="2">
    <source>
        <dbReference type="Pfam" id="PF13193"/>
    </source>
</evidence>
<dbReference type="InterPro" id="IPR000873">
    <property type="entry name" value="AMP-dep_synth/lig_dom"/>
</dbReference>
<dbReference type="RefSeq" id="WP_105416635.1">
    <property type="nucleotide sequence ID" value="NZ_PUIO01000021.1"/>
</dbReference>
<dbReference type="AlphaFoldDB" id="A0A2S8J8Q4"/>
<comment type="caution">
    <text evidence="3">The sequence shown here is derived from an EMBL/GenBank/DDBJ whole genome shotgun (WGS) entry which is preliminary data.</text>
</comment>
<evidence type="ECO:0000259" key="1">
    <source>
        <dbReference type="Pfam" id="PF00501"/>
    </source>
</evidence>